<evidence type="ECO:0000313" key="3">
    <source>
        <dbReference type="EMBL" id="PTR19681.1"/>
    </source>
</evidence>
<organism evidence="3 4">
    <name type="scientific">Cereibacter azotoformans</name>
    <dbReference type="NCBI Taxonomy" id="43057"/>
    <lineage>
        <taxon>Bacteria</taxon>
        <taxon>Pseudomonadati</taxon>
        <taxon>Pseudomonadota</taxon>
        <taxon>Alphaproteobacteria</taxon>
        <taxon>Rhodobacterales</taxon>
        <taxon>Paracoccaceae</taxon>
        <taxon>Cereibacter</taxon>
    </lineage>
</organism>
<feature type="domain" description="Flavin reductase like" evidence="2">
    <location>
        <begin position="20"/>
        <end position="161"/>
    </location>
</feature>
<reference evidence="3 4" key="1">
    <citation type="submission" date="2018-04" db="EMBL/GenBank/DDBJ databases">
        <title>Genomic Encyclopedia of Type Strains, Phase III (KMG-III): the genomes of soil and plant-associated and newly described type strains.</title>
        <authorList>
            <person name="Whitman W."/>
        </authorList>
    </citation>
    <scope>NUCLEOTIDE SEQUENCE [LARGE SCALE GENOMIC DNA]</scope>
    <source>
        <strain evidence="3 4">KA25</strain>
    </source>
</reference>
<dbReference type="PANTHER" id="PTHR30466:SF1">
    <property type="entry name" value="FMN REDUCTASE (NADH) RUTF"/>
    <property type="match status" value="1"/>
</dbReference>
<gene>
    <name evidence="3" type="ORF">C8J28_104165</name>
</gene>
<dbReference type="SUPFAM" id="SSF50475">
    <property type="entry name" value="FMN-binding split barrel"/>
    <property type="match status" value="1"/>
</dbReference>
<dbReference type="Gene3D" id="2.30.110.10">
    <property type="entry name" value="Electron Transport, Fmn-binding Protein, Chain A"/>
    <property type="match status" value="1"/>
</dbReference>
<protein>
    <submittedName>
        <fullName evidence="3">Flavin reductase (DIM6/NTAB) family NADH-FMN oxidoreductase RutF</fullName>
    </submittedName>
</protein>
<dbReference type="PANTHER" id="PTHR30466">
    <property type="entry name" value="FLAVIN REDUCTASE"/>
    <property type="match status" value="1"/>
</dbReference>
<dbReference type="GO" id="GO:0010181">
    <property type="term" value="F:FMN binding"/>
    <property type="evidence" value="ECO:0007669"/>
    <property type="project" value="InterPro"/>
</dbReference>
<comment type="caution">
    <text evidence="3">The sequence shown here is derived from an EMBL/GenBank/DDBJ whole genome shotgun (WGS) entry which is preliminary data.</text>
</comment>
<dbReference type="Proteomes" id="UP000244060">
    <property type="component" value="Unassembled WGS sequence"/>
</dbReference>
<dbReference type="AlphaFoldDB" id="A0A2T5KB95"/>
<accession>A0A2T5KB95</accession>
<keyword evidence="1" id="KW-0560">Oxidoreductase</keyword>
<evidence type="ECO:0000256" key="1">
    <source>
        <dbReference type="ARBA" id="ARBA00023002"/>
    </source>
</evidence>
<dbReference type="OrthoDB" id="9792858at2"/>
<dbReference type="RefSeq" id="WP_011908928.1">
    <property type="nucleotide sequence ID" value="NZ_CP090021.1"/>
</dbReference>
<dbReference type="InterPro" id="IPR050268">
    <property type="entry name" value="NADH-dep_flavin_reductase"/>
</dbReference>
<dbReference type="SMART" id="SM00903">
    <property type="entry name" value="Flavin_Reduct"/>
    <property type="match status" value="1"/>
</dbReference>
<dbReference type="EMBL" id="QAOT01000004">
    <property type="protein sequence ID" value="PTR19681.1"/>
    <property type="molecule type" value="Genomic_DNA"/>
</dbReference>
<dbReference type="Pfam" id="PF01613">
    <property type="entry name" value="Flavin_Reduct"/>
    <property type="match status" value="1"/>
</dbReference>
<dbReference type="InterPro" id="IPR002563">
    <property type="entry name" value="Flavin_Rdtase-like_dom"/>
</dbReference>
<evidence type="ECO:0000313" key="4">
    <source>
        <dbReference type="Proteomes" id="UP000244060"/>
    </source>
</evidence>
<proteinExistence type="predicted"/>
<evidence type="ECO:0000259" key="2">
    <source>
        <dbReference type="SMART" id="SM00903"/>
    </source>
</evidence>
<dbReference type="GO" id="GO:0042602">
    <property type="term" value="F:riboflavin reductase (NADPH) activity"/>
    <property type="evidence" value="ECO:0007669"/>
    <property type="project" value="TreeGrafter"/>
</dbReference>
<dbReference type="InterPro" id="IPR012349">
    <property type="entry name" value="Split_barrel_FMN-bd"/>
</dbReference>
<keyword evidence="4" id="KW-1185">Reference proteome</keyword>
<sequence length="166" mass="17634">MTEDAAFVPAADARAFRDALGRFATGVTVVTVLAEDGPMGMTANSFSSVSLDPPLVLWSPARASSRFDFFARAPHFAIHVLDAGEDDLARRFTRGGAGFDGLAYRSSPEGVPLLPAPLARFECRQAAVHDGGDHAIVVGEVIRAAMRPGEPLLFSQGRFGTFLASR</sequence>
<name>A0A2T5KB95_9RHOB</name>